<dbReference type="PROSITE" id="PS52016">
    <property type="entry name" value="TONB_DEPENDENT_REC_3"/>
    <property type="match status" value="1"/>
</dbReference>
<dbReference type="InterPro" id="IPR039426">
    <property type="entry name" value="TonB-dep_rcpt-like"/>
</dbReference>
<evidence type="ECO:0000256" key="1">
    <source>
        <dbReference type="ARBA" id="ARBA00004571"/>
    </source>
</evidence>
<feature type="signal peptide" evidence="8">
    <location>
        <begin position="1"/>
        <end position="29"/>
    </location>
</feature>
<dbReference type="EMBL" id="BMER01000003">
    <property type="protein sequence ID" value="GGG94098.1"/>
    <property type="molecule type" value="Genomic_DNA"/>
</dbReference>
<dbReference type="InterPro" id="IPR023996">
    <property type="entry name" value="TonB-dep_OMP_SusC/RagA"/>
</dbReference>
<dbReference type="Gene3D" id="2.170.130.10">
    <property type="entry name" value="TonB-dependent receptor, plug domain"/>
    <property type="match status" value="1"/>
</dbReference>
<keyword evidence="5 7" id="KW-0472">Membrane</keyword>
<dbReference type="InterPro" id="IPR008969">
    <property type="entry name" value="CarboxyPept-like_regulatory"/>
</dbReference>
<keyword evidence="3 7" id="KW-1134">Transmembrane beta strand</keyword>
<reference evidence="10" key="2">
    <citation type="submission" date="2020-09" db="EMBL/GenBank/DDBJ databases">
        <authorList>
            <person name="Sun Q."/>
            <person name="Zhou Y."/>
        </authorList>
    </citation>
    <scope>NUCLEOTIDE SEQUENCE</scope>
    <source>
        <strain evidence="10">CGMCC 1.12195</strain>
    </source>
</reference>
<evidence type="ECO:0000313" key="11">
    <source>
        <dbReference type="Proteomes" id="UP000660862"/>
    </source>
</evidence>
<evidence type="ECO:0000313" key="10">
    <source>
        <dbReference type="EMBL" id="GGG94098.1"/>
    </source>
</evidence>
<evidence type="ECO:0000256" key="2">
    <source>
        <dbReference type="ARBA" id="ARBA00022448"/>
    </source>
</evidence>
<keyword evidence="11" id="KW-1185">Reference proteome</keyword>
<evidence type="ECO:0000256" key="6">
    <source>
        <dbReference type="ARBA" id="ARBA00023237"/>
    </source>
</evidence>
<keyword evidence="2 7" id="KW-0813">Transport</keyword>
<dbReference type="InterPro" id="IPR023997">
    <property type="entry name" value="TonB-dep_OMP_SusC/RagA_CS"/>
</dbReference>
<dbReference type="NCBIfam" id="TIGR04056">
    <property type="entry name" value="OMP_RagA_SusC"/>
    <property type="match status" value="1"/>
</dbReference>
<dbReference type="NCBIfam" id="TIGR04057">
    <property type="entry name" value="SusC_RagA_signa"/>
    <property type="match status" value="1"/>
</dbReference>
<accession>A0A917HXK8</accession>
<evidence type="ECO:0000256" key="3">
    <source>
        <dbReference type="ARBA" id="ARBA00022452"/>
    </source>
</evidence>
<evidence type="ECO:0000259" key="9">
    <source>
        <dbReference type="Pfam" id="PF07715"/>
    </source>
</evidence>
<sequence>MKRIKCPLIAIITLIAAFPVAGYTQTTRAVDGTVYSGRTRQPIPAATITSKATGMVSASDSAGRFAFSGLPHTDTLSVACLGYESREILIAGSGKGSIEVLLEESIKHIDEVVVNTGYQTLPREKATGSFTSIDNSLFNRSVSTDLISRLEGVTNGLAYELPNTSARGEPAVSPDLRVRGVSTIRGETGPLIVVDNFPYEGDIANINPNDVEHITVLKDAAAASIWGARAGNGVIVITTKSGSLSRRPQINVNTNISIAEKPDLYYSRTFLPPAEYVALERVLFDKGLYAKNDWTAYTPAIDILFARDEGAIDGPTADNRLTELKQYDIRDGAARHLYRQSVNQQYAININGGSERHRYYVSAGFDNNASNLIGNNSKRVTVSARSDFEPLPKLNINTSFNYMQGRATTNGISLSELTPTGMGDPYVYMRLADEEGNALPVVKNNRFGYAERASEMGLLDWHYRPLDELRMGDNTSTTQETRLNSAIRYQLLGGLSAEARYQYQSTVGAARNHYVEESYTARHEINRFTQTDGSRPVPLGGILDRSNRSFSSHYGRFQLDFNGLLADSHHLNGLAGVEIRQERNEYHGASRLYGYVDDILAHVTNLNFDTPFPVRPRLSGRIPNGNTSGTHIIDRFVSYYANLGYTYNTKYIFSGSIRWDASNIFGVDFNQKGVPLWSVGAAWNANDETFFDADWLDMAKLRITYGSNGNAVRWLSSLPYIWYVGSNNITGLPMGTMRSVGNPDLSWERVNTINLGLDFGLFGRRVTGSVELYEKRATNLIGEYAFDPTVGIFLSGISYNLENRRNYANLNTSGVDIELNTVNIDRALRWETTVLFSKVRNTVTNYRNPREPLATDFFGSVATMPLIVGRPIDQLYALPWYGLDGETGAPQVMVDNKLSTDYNAYFNGLTQEDVIRAGVSMPPYFGSLRNTFTWRSFSVSANILWKAGHKFRRSTILYGNLFGAAKTTHIDYLDRWQQAGDELYTNVPSMPESANVRRDQAYMWSEAVLERGDHIRLQDISLSYALPRDYTRRIGLSQIRLYGYARNLGILWKYTDYDVDPDVRSMYPNPLQLSFGLQIQL</sequence>
<dbReference type="Gene3D" id="2.60.40.1120">
    <property type="entry name" value="Carboxypeptidase-like, regulatory domain"/>
    <property type="match status" value="1"/>
</dbReference>
<dbReference type="InterPro" id="IPR012910">
    <property type="entry name" value="Plug_dom"/>
</dbReference>
<keyword evidence="8" id="KW-0732">Signal</keyword>
<dbReference type="InterPro" id="IPR036942">
    <property type="entry name" value="Beta-barrel_TonB_sf"/>
</dbReference>
<feature type="chain" id="PRO_5037403642" evidence="8">
    <location>
        <begin position="30"/>
        <end position="1081"/>
    </location>
</feature>
<organism evidence="10 11">
    <name type="scientific">Parapedobacter pyrenivorans</name>
    <dbReference type="NCBI Taxonomy" id="1305674"/>
    <lineage>
        <taxon>Bacteria</taxon>
        <taxon>Pseudomonadati</taxon>
        <taxon>Bacteroidota</taxon>
        <taxon>Sphingobacteriia</taxon>
        <taxon>Sphingobacteriales</taxon>
        <taxon>Sphingobacteriaceae</taxon>
        <taxon>Parapedobacter</taxon>
    </lineage>
</organism>
<dbReference type="Pfam" id="PF07715">
    <property type="entry name" value="Plug"/>
    <property type="match status" value="1"/>
</dbReference>
<dbReference type="InterPro" id="IPR037066">
    <property type="entry name" value="Plug_dom_sf"/>
</dbReference>
<comment type="caution">
    <text evidence="10">The sequence shown here is derived from an EMBL/GenBank/DDBJ whole genome shotgun (WGS) entry which is preliminary data.</text>
</comment>
<dbReference type="Gene3D" id="2.40.170.20">
    <property type="entry name" value="TonB-dependent receptor, beta-barrel domain"/>
    <property type="match status" value="1"/>
</dbReference>
<dbReference type="Proteomes" id="UP000660862">
    <property type="component" value="Unassembled WGS sequence"/>
</dbReference>
<dbReference type="SUPFAM" id="SSF56935">
    <property type="entry name" value="Porins"/>
    <property type="match status" value="1"/>
</dbReference>
<evidence type="ECO:0000256" key="8">
    <source>
        <dbReference type="SAM" id="SignalP"/>
    </source>
</evidence>
<dbReference type="AlphaFoldDB" id="A0A917HXK8"/>
<dbReference type="Pfam" id="PF13715">
    <property type="entry name" value="CarbopepD_reg_2"/>
    <property type="match status" value="1"/>
</dbReference>
<dbReference type="SUPFAM" id="SSF49464">
    <property type="entry name" value="Carboxypeptidase regulatory domain-like"/>
    <property type="match status" value="1"/>
</dbReference>
<keyword evidence="4 7" id="KW-0812">Transmembrane</keyword>
<comment type="similarity">
    <text evidence="7">Belongs to the TonB-dependent receptor family.</text>
</comment>
<comment type="subcellular location">
    <subcellularLocation>
        <location evidence="1 7">Cell outer membrane</location>
        <topology evidence="1 7">Multi-pass membrane protein</topology>
    </subcellularLocation>
</comment>
<evidence type="ECO:0000256" key="4">
    <source>
        <dbReference type="ARBA" id="ARBA00022692"/>
    </source>
</evidence>
<reference evidence="10" key="1">
    <citation type="journal article" date="2014" name="Int. J. Syst. Evol. Microbiol.">
        <title>Complete genome sequence of Corynebacterium casei LMG S-19264T (=DSM 44701T), isolated from a smear-ripened cheese.</title>
        <authorList>
            <consortium name="US DOE Joint Genome Institute (JGI-PGF)"/>
            <person name="Walter F."/>
            <person name="Albersmeier A."/>
            <person name="Kalinowski J."/>
            <person name="Ruckert C."/>
        </authorList>
    </citation>
    <scope>NUCLEOTIDE SEQUENCE</scope>
    <source>
        <strain evidence="10">CGMCC 1.12195</strain>
    </source>
</reference>
<evidence type="ECO:0000256" key="7">
    <source>
        <dbReference type="PROSITE-ProRule" id="PRU01360"/>
    </source>
</evidence>
<dbReference type="RefSeq" id="WP_188507025.1">
    <property type="nucleotide sequence ID" value="NZ_BMER01000003.1"/>
</dbReference>
<gene>
    <name evidence="10" type="ORF">GCM10007415_31440</name>
</gene>
<evidence type="ECO:0000256" key="5">
    <source>
        <dbReference type="ARBA" id="ARBA00023136"/>
    </source>
</evidence>
<keyword evidence="6 7" id="KW-0998">Cell outer membrane</keyword>
<name>A0A917HXK8_9SPHI</name>
<proteinExistence type="inferred from homology"/>
<protein>
    <submittedName>
        <fullName evidence="10">SusC/RagA family TonB-linked outer membrane protein</fullName>
    </submittedName>
</protein>
<dbReference type="GO" id="GO:0009279">
    <property type="term" value="C:cell outer membrane"/>
    <property type="evidence" value="ECO:0007669"/>
    <property type="project" value="UniProtKB-SubCell"/>
</dbReference>
<feature type="domain" description="TonB-dependent receptor plug" evidence="9">
    <location>
        <begin position="125"/>
        <end position="234"/>
    </location>
</feature>